<evidence type="ECO:0000256" key="1">
    <source>
        <dbReference type="ARBA" id="ARBA00009106"/>
    </source>
</evidence>
<dbReference type="eggNOG" id="KOG1767">
    <property type="taxonomic scope" value="Eukaryota"/>
</dbReference>
<evidence type="ECO:0000313" key="6">
    <source>
        <dbReference type="Proteomes" id="UP000019763"/>
    </source>
</evidence>
<dbReference type="InterPro" id="IPR036388">
    <property type="entry name" value="WH-like_DNA-bd_sf"/>
</dbReference>
<dbReference type="VEuPathDB" id="CryptoDB:GNI_070240"/>
<sequence>MPTKEKKTKAQIAQAAAAGSRARKKVKARKVEKVRNAVFFDEASYKKLETEVPRMKVITPYVVSDRLKITVSLARKGLRELESKNLIKRVSDYESSMIYTRA</sequence>
<evidence type="ECO:0000256" key="3">
    <source>
        <dbReference type="ARBA" id="ARBA00023274"/>
    </source>
</evidence>
<evidence type="ECO:0000256" key="4">
    <source>
        <dbReference type="RuleBase" id="RU366057"/>
    </source>
</evidence>
<dbReference type="Gene3D" id="1.10.10.10">
    <property type="entry name" value="Winged helix-like DNA-binding domain superfamily/Winged helix DNA-binding domain"/>
    <property type="match status" value="1"/>
</dbReference>
<keyword evidence="3 4" id="KW-0687">Ribonucleoprotein</keyword>
<keyword evidence="6" id="KW-1185">Reference proteome</keyword>
<comment type="similarity">
    <text evidence="1 4">Belongs to the eukaryotic ribosomal protein eS25 family.</text>
</comment>
<evidence type="ECO:0000256" key="2">
    <source>
        <dbReference type="ARBA" id="ARBA00022980"/>
    </source>
</evidence>
<dbReference type="PANTHER" id="PTHR12850">
    <property type="entry name" value="40S RIBOSOMAL PROTEIN S25"/>
    <property type="match status" value="1"/>
</dbReference>
<keyword evidence="2 4" id="KW-0689">Ribosomal protein</keyword>
<evidence type="ECO:0000313" key="5">
    <source>
        <dbReference type="EMBL" id="EZG67238.1"/>
    </source>
</evidence>
<dbReference type="EMBL" id="AFNH02000528">
    <property type="protein sequence ID" value="EZG67238.1"/>
    <property type="molecule type" value="Genomic_DNA"/>
</dbReference>
<dbReference type="Proteomes" id="UP000019763">
    <property type="component" value="Unassembled WGS sequence"/>
</dbReference>
<accession>A0A023B7E0</accession>
<name>A0A023B7E0_GRENI</name>
<dbReference type="GO" id="GO:1990904">
    <property type="term" value="C:ribonucleoprotein complex"/>
    <property type="evidence" value="ECO:0007669"/>
    <property type="project" value="UniProtKB-KW"/>
</dbReference>
<dbReference type="InterPro" id="IPR004977">
    <property type="entry name" value="Ribosomal_eS25"/>
</dbReference>
<dbReference type="OMA" id="CASAYEM"/>
<dbReference type="GeneID" id="22912568"/>
<gene>
    <name evidence="5" type="ORF">GNI_070240</name>
</gene>
<organism evidence="5 6">
    <name type="scientific">Gregarina niphandrodes</name>
    <name type="common">Septate eugregarine</name>
    <dbReference type="NCBI Taxonomy" id="110365"/>
    <lineage>
        <taxon>Eukaryota</taxon>
        <taxon>Sar</taxon>
        <taxon>Alveolata</taxon>
        <taxon>Apicomplexa</taxon>
        <taxon>Conoidasida</taxon>
        <taxon>Gregarinasina</taxon>
        <taxon>Eugregarinorida</taxon>
        <taxon>Gregarinidae</taxon>
        <taxon>Gregarina</taxon>
    </lineage>
</organism>
<dbReference type="OrthoDB" id="10263513at2759"/>
<dbReference type="Pfam" id="PF03297">
    <property type="entry name" value="Ribosomal_S25"/>
    <property type="match status" value="1"/>
</dbReference>
<comment type="caution">
    <text evidence="5">The sequence shown here is derived from an EMBL/GenBank/DDBJ whole genome shotgun (WGS) entry which is preliminary data.</text>
</comment>
<proteinExistence type="inferred from homology"/>
<dbReference type="AlphaFoldDB" id="A0A023B7E0"/>
<dbReference type="RefSeq" id="XP_011130283.1">
    <property type="nucleotide sequence ID" value="XM_011131981.1"/>
</dbReference>
<reference evidence="5" key="1">
    <citation type="submission" date="2013-12" db="EMBL/GenBank/DDBJ databases">
        <authorList>
            <person name="Omoto C.K."/>
            <person name="Sibley D."/>
            <person name="Venepally P."/>
            <person name="Hadjithomas M."/>
            <person name="Karamycheva S."/>
            <person name="Brunk B."/>
            <person name="Roos D."/>
            <person name="Caler E."/>
            <person name="Lorenzi H."/>
        </authorList>
    </citation>
    <scope>NUCLEOTIDE SEQUENCE</scope>
</reference>
<dbReference type="GO" id="GO:0005840">
    <property type="term" value="C:ribosome"/>
    <property type="evidence" value="ECO:0007669"/>
    <property type="project" value="UniProtKB-KW"/>
</dbReference>
<protein>
    <recommendedName>
        <fullName evidence="4">40S ribosomal protein S25</fullName>
    </recommendedName>
</protein>